<dbReference type="RefSeq" id="WP_114512944.1">
    <property type="nucleotide sequence ID" value="NZ_QPMK01000028.1"/>
</dbReference>
<evidence type="ECO:0000313" key="4">
    <source>
        <dbReference type="Proteomes" id="UP000253977"/>
    </source>
</evidence>
<dbReference type="InterPro" id="IPR003675">
    <property type="entry name" value="Rce1/LyrA-like_dom"/>
</dbReference>
<name>A0A369TFP2_9RHOB</name>
<comment type="caution">
    <text evidence="3">The sequence shown here is derived from an EMBL/GenBank/DDBJ whole genome shotgun (WGS) entry which is preliminary data.</text>
</comment>
<feature type="transmembrane region" description="Helical" evidence="1">
    <location>
        <begin position="209"/>
        <end position="227"/>
    </location>
</feature>
<keyword evidence="3" id="KW-0482">Metalloprotease</keyword>
<dbReference type="PANTHER" id="PTHR36435:SF1">
    <property type="entry name" value="CAAX AMINO TERMINAL PROTEASE FAMILY PROTEIN"/>
    <property type="match status" value="1"/>
</dbReference>
<feature type="transmembrane region" description="Helical" evidence="1">
    <location>
        <begin position="73"/>
        <end position="92"/>
    </location>
</feature>
<reference evidence="3 4" key="1">
    <citation type="submission" date="2018-07" db="EMBL/GenBank/DDBJ databases">
        <title>Thalassococcus profundi sp. nov., a marine bacterium isolated from deep seawater of Okinawa Trough.</title>
        <authorList>
            <person name="Yu M."/>
        </authorList>
    </citation>
    <scope>NUCLEOTIDE SEQUENCE [LARGE SCALE GENOMIC DNA]</scope>
    <source>
        <strain evidence="3 4">WRAS1</strain>
    </source>
</reference>
<keyword evidence="3" id="KW-0645">Protease</keyword>
<organism evidence="3 4">
    <name type="scientific">Thalassococcus profundi</name>
    <dbReference type="NCBI Taxonomy" id="2282382"/>
    <lineage>
        <taxon>Bacteria</taxon>
        <taxon>Pseudomonadati</taxon>
        <taxon>Pseudomonadota</taxon>
        <taxon>Alphaproteobacteria</taxon>
        <taxon>Rhodobacterales</taxon>
        <taxon>Roseobacteraceae</taxon>
        <taxon>Thalassococcus</taxon>
    </lineage>
</organism>
<dbReference type="GO" id="GO:0008237">
    <property type="term" value="F:metallopeptidase activity"/>
    <property type="evidence" value="ECO:0007669"/>
    <property type="project" value="UniProtKB-KW"/>
</dbReference>
<evidence type="ECO:0000256" key="1">
    <source>
        <dbReference type="SAM" id="Phobius"/>
    </source>
</evidence>
<feature type="transmembrane region" description="Helical" evidence="1">
    <location>
        <begin position="28"/>
        <end position="53"/>
    </location>
</feature>
<feature type="domain" description="CAAX prenyl protease 2/Lysostaphin resistance protein A-like" evidence="2">
    <location>
        <begin position="150"/>
        <end position="246"/>
    </location>
</feature>
<dbReference type="InterPro" id="IPR052710">
    <property type="entry name" value="CAAX_protease"/>
</dbReference>
<dbReference type="OrthoDB" id="7171777at2"/>
<evidence type="ECO:0000313" key="3">
    <source>
        <dbReference type="EMBL" id="RDD64143.1"/>
    </source>
</evidence>
<keyword evidence="4" id="KW-1185">Reference proteome</keyword>
<dbReference type="PANTHER" id="PTHR36435">
    <property type="entry name" value="SLR1288 PROTEIN"/>
    <property type="match status" value="1"/>
</dbReference>
<dbReference type="Pfam" id="PF02517">
    <property type="entry name" value="Rce1-like"/>
    <property type="match status" value="1"/>
</dbReference>
<dbReference type="GO" id="GO:0004175">
    <property type="term" value="F:endopeptidase activity"/>
    <property type="evidence" value="ECO:0007669"/>
    <property type="project" value="UniProtKB-ARBA"/>
</dbReference>
<accession>A0A369TFP2</accession>
<protein>
    <submittedName>
        <fullName evidence="3">CPBP family intramembrane metalloprotease</fullName>
    </submittedName>
</protein>
<feature type="transmembrane region" description="Helical" evidence="1">
    <location>
        <begin position="278"/>
        <end position="298"/>
    </location>
</feature>
<keyword evidence="3" id="KW-0378">Hydrolase</keyword>
<feature type="transmembrane region" description="Helical" evidence="1">
    <location>
        <begin position="112"/>
        <end position="133"/>
    </location>
</feature>
<keyword evidence="1" id="KW-0472">Membrane</keyword>
<dbReference type="AlphaFoldDB" id="A0A369TFP2"/>
<dbReference type="Proteomes" id="UP000253977">
    <property type="component" value="Unassembled WGS sequence"/>
</dbReference>
<dbReference type="GO" id="GO:0080120">
    <property type="term" value="P:CAAX-box protein maturation"/>
    <property type="evidence" value="ECO:0007669"/>
    <property type="project" value="UniProtKB-ARBA"/>
</dbReference>
<gene>
    <name evidence="3" type="ORF">DU478_21680</name>
</gene>
<dbReference type="EMBL" id="QPMK01000028">
    <property type="protein sequence ID" value="RDD64143.1"/>
    <property type="molecule type" value="Genomic_DNA"/>
</dbReference>
<keyword evidence="1" id="KW-1133">Transmembrane helix</keyword>
<keyword evidence="1" id="KW-0812">Transmembrane</keyword>
<proteinExistence type="predicted"/>
<evidence type="ECO:0000259" key="2">
    <source>
        <dbReference type="Pfam" id="PF02517"/>
    </source>
</evidence>
<dbReference type="GO" id="GO:0006508">
    <property type="term" value="P:proteolysis"/>
    <property type="evidence" value="ECO:0007669"/>
    <property type="project" value="UniProtKB-KW"/>
</dbReference>
<feature type="transmembrane region" description="Helical" evidence="1">
    <location>
        <begin position="145"/>
        <end position="165"/>
    </location>
</feature>
<feature type="transmembrane region" description="Helical" evidence="1">
    <location>
        <begin position="186"/>
        <end position="203"/>
    </location>
</feature>
<sequence>MPQRPDPPYAAHAVLSDPARRAPALWRLVLGTVLTGALVMLLGQSLFAAAEALLSPSGFADFEAAVMRADTPVGLYALLFVVGGLGLGAMLAARGLHHRPARSLFGGRPLRLGLRCALFLIVLNGAVFLLPPWTLYDGISANLSAGLWLALLPLSLLAVLIQTGAEELFFRGYLQSQLAARFRHPLIWIGLPSALFALGHHAPDLFGPNAIWVTLWAFAFGVAMADLTARTGSLGPAMAVHFVNNTGALLLVSMQGDMSGLALYTLPFTGADTAAVRAYLPVDLAMIGLSWLTVRLALRV</sequence>